<feature type="domain" description="DUF4200" evidence="4">
    <location>
        <begin position="109"/>
        <end position="226"/>
    </location>
</feature>
<protein>
    <submittedName>
        <fullName evidence="5">G7929 protein</fullName>
    </submittedName>
</protein>
<dbReference type="InterPro" id="IPR051147">
    <property type="entry name" value="CFAP_domain-containing"/>
</dbReference>
<evidence type="ECO:0000313" key="6">
    <source>
        <dbReference type="Proteomes" id="UP001497392"/>
    </source>
</evidence>
<evidence type="ECO:0000259" key="4">
    <source>
        <dbReference type="Pfam" id="PF13863"/>
    </source>
</evidence>
<feature type="coiled-coil region" evidence="2">
    <location>
        <begin position="259"/>
        <end position="302"/>
    </location>
</feature>
<evidence type="ECO:0000313" key="5">
    <source>
        <dbReference type="EMBL" id="CAL5225149.1"/>
    </source>
</evidence>
<name>A0ABP1G1K5_9CHLO</name>
<reference evidence="5 6" key="1">
    <citation type="submission" date="2024-06" db="EMBL/GenBank/DDBJ databases">
        <authorList>
            <person name="Kraege A."/>
            <person name="Thomma B."/>
        </authorList>
    </citation>
    <scope>NUCLEOTIDE SEQUENCE [LARGE SCALE GENOMIC DNA]</scope>
</reference>
<evidence type="ECO:0000256" key="2">
    <source>
        <dbReference type="SAM" id="Coils"/>
    </source>
</evidence>
<organism evidence="5 6">
    <name type="scientific">Coccomyxa viridis</name>
    <dbReference type="NCBI Taxonomy" id="1274662"/>
    <lineage>
        <taxon>Eukaryota</taxon>
        <taxon>Viridiplantae</taxon>
        <taxon>Chlorophyta</taxon>
        <taxon>core chlorophytes</taxon>
        <taxon>Trebouxiophyceae</taxon>
        <taxon>Trebouxiophyceae incertae sedis</taxon>
        <taxon>Coccomyxaceae</taxon>
        <taxon>Coccomyxa</taxon>
    </lineage>
</organism>
<dbReference type="PANTHER" id="PTHR21683:SF3">
    <property type="entry name" value="CILIA AND FLAGELLA ASSOCIATED PROTEIN 100"/>
    <property type="match status" value="1"/>
</dbReference>
<dbReference type="InterPro" id="IPR025252">
    <property type="entry name" value="DUF4200"/>
</dbReference>
<sequence>MHRLCVVVCRSSSSKEPLSPWTMPDNEGLLRALQKEQTERATRIAEQARLAVHLKRTRASEMRARNAHLEGKLNPRRLLTKESDGKGPVTDASQLPLPRRVEKENLAAFISKKREIFMVQMALDIKRQEMQRLAQQAAQHEAALTKAEETLEEDTAAFDKFLKESDEKVQQAMSRADAEMKAKQEKANELKRLQNTLGIAESELRKVREQYAECSKYCAFLDSITPPEFFQEQAARYEAEWQAILGNYLGECQAIKDAAAAARDAKAGAEDRYANARTQQQAEAAEADIKSSTEALAQAEAAVEPEAPVQPSEEDLWYRKMAEPMYFQDPWQLRQIFGDLEEGNLFLIQTSQEAEEAREASAVGHRAEMLWLSQESAALKEQVVSLEQGIAAHKGAITGLQEATGGRVLQRAVPAVHDVPLEELTRKLRAVWASCGVTQDPATMKQMQPLEVLALLESRLEEIIALAAGLPTEVVAARENACEKERRQVARTALKKAQLEEHEARLKRALERSQAPAFKRQGKPVMTRSRLVHKANAQQNSDSRTADHELEEYLQRVDLL</sequence>
<proteinExistence type="predicted"/>
<feature type="coiled-coil region" evidence="2">
    <location>
        <begin position="482"/>
        <end position="512"/>
    </location>
</feature>
<keyword evidence="1 2" id="KW-0175">Coiled coil</keyword>
<comment type="caution">
    <text evidence="5">The sequence shown here is derived from an EMBL/GenBank/DDBJ whole genome shotgun (WGS) entry which is preliminary data.</text>
</comment>
<dbReference type="Proteomes" id="UP001497392">
    <property type="component" value="Unassembled WGS sequence"/>
</dbReference>
<evidence type="ECO:0000256" key="3">
    <source>
        <dbReference type="SAM" id="MobiDB-lite"/>
    </source>
</evidence>
<gene>
    <name evidence="5" type="primary">g7929</name>
    <name evidence="5" type="ORF">VP750_LOCUS6808</name>
</gene>
<keyword evidence="6" id="KW-1185">Reference proteome</keyword>
<feature type="region of interest" description="Disordered" evidence="3">
    <location>
        <begin position="514"/>
        <end position="548"/>
    </location>
</feature>
<feature type="coiled-coil region" evidence="2">
    <location>
        <begin position="123"/>
        <end position="210"/>
    </location>
</feature>
<accession>A0ABP1G1K5</accession>
<dbReference type="Pfam" id="PF13863">
    <property type="entry name" value="DUF4200"/>
    <property type="match status" value="1"/>
</dbReference>
<evidence type="ECO:0000256" key="1">
    <source>
        <dbReference type="ARBA" id="ARBA00023054"/>
    </source>
</evidence>
<dbReference type="PANTHER" id="PTHR21683">
    <property type="entry name" value="COILED-COIL DOMAIN-CONTAINING PROTEIN 42 LIKE-2-LIKE-RELATED"/>
    <property type="match status" value="1"/>
</dbReference>
<dbReference type="EMBL" id="CAXHTA020000012">
    <property type="protein sequence ID" value="CAL5225149.1"/>
    <property type="molecule type" value="Genomic_DNA"/>
</dbReference>